<sequence length="66" mass="7575">LVKIVSTTLKGISKFGIKIIDAFPVRGYHTEKKPYIHITTWNQYDRYNALKIVCEFGLETASDDLN</sequence>
<dbReference type="EMBL" id="CAJVPL010016852">
    <property type="protein sequence ID" value="CAG8696764.1"/>
    <property type="molecule type" value="Genomic_DNA"/>
</dbReference>
<name>A0A9N9EVV6_9GLOM</name>
<gene>
    <name evidence="1" type="ORF">AGERDE_LOCUS13306</name>
</gene>
<feature type="non-terminal residue" evidence="1">
    <location>
        <position position="66"/>
    </location>
</feature>
<protein>
    <submittedName>
        <fullName evidence="1">2803_t:CDS:1</fullName>
    </submittedName>
</protein>
<keyword evidence="2" id="KW-1185">Reference proteome</keyword>
<feature type="non-terminal residue" evidence="1">
    <location>
        <position position="1"/>
    </location>
</feature>
<organism evidence="1 2">
    <name type="scientific">Ambispora gerdemannii</name>
    <dbReference type="NCBI Taxonomy" id="144530"/>
    <lineage>
        <taxon>Eukaryota</taxon>
        <taxon>Fungi</taxon>
        <taxon>Fungi incertae sedis</taxon>
        <taxon>Mucoromycota</taxon>
        <taxon>Glomeromycotina</taxon>
        <taxon>Glomeromycetes</taxon>
        <taxon>Archaeosporales</taxon>
        <taxon>Ambisporaceae</taxon>
        <taxon>Ambispora</taxon>
    </lineage>
</organism>
<accession>A0A9N9EVV6</accession>
<evidence type="ECO:0000313" key="1">
    <source>
        <dbReference type="EMBL" id="CAG8696764.1"/>
    </source>
</evidence>
<reference evidence="1" key="1">
    <citation type="submission" date="2021-06" db="EMBL/GenBank/DDBJ databases">
        <authorList>
            <person name="Kallberg Y."/>
            <person name="Tangrot J."/>
            <person name="Rosling A."/>
        </authorList>
    </citation>
    <scope>NUCLEOTIDE SEQUENCE</scope>
    <source>
        <strain evidence="1">MT106</strain>
    </source>
</reference>
<comment type="caution">
    <text evidence="1">The sequence shown here is derived from an EMBL/GenBank/DDBJ whole genome shotgun (WGS) entry which is preliminary data.</text>
</comment>
<evidence type="ECO:0000313" key="2">
    <source>
        <dbReference type="Proteomes" id="UP000789831"/>
    </source>
</evidence>
<dbReference type="OrthoDB" id="2393851at2759"/>
<proteinExistence type="predicted"/>
<dbReference type="AlphaFoldDB" id="A0A9N9EVV6"/>
<dbReference type="Proteomes" id="UP000789831">
    <property type="component" value="Unassembled WGS sequence"/>
</dbReference>